<dbReference type="InterPro" id="IPR002189">
    <property type="entry name" value="CapZ_alpha"/>
</dbReference>
<dbReference type="GO" id="GO:0051015">
    <property type="term" value="F:actin filament binding"/>
    <property type="evidence" value="ECO:0007669"/>
    <property type="project" value="TreeGrafter"/>
</dbReference>
<dbReference type="SUPFAM" id="SSF90096">
    <property type="entry name" value="Subunits of heterodimeric actin filament capping protein Capz"/>
    <property type="match status" value="1"/>
</dbReference>
<dbReference type="GO" id="GO:0008290">
    <property type="term" value="C:F-actin capping protein complex"/>
    <property type="evidence" value="ECO:0007669"/>
    <property type="project" value="UniProtKB-UniRule"/>
</dbReference>
<keyword evidence="1 2" id="KW-0117">Actin capping</keyword>
<dbReference type="Pfam" id="PF01267">
    <property type="entry name" value="F-actin_cap_A"/>
    <property type="match status" value="1"/>
</dbReference>
<comment type="function">
    <text evidence="2">F-actin-capping proteins bind in a Ca(2+)-independent manner to the fast growing ends of actin filaments (barbed end) thereby blocking the exchange of subunits at these ends. Unlike other capping proteins (such as gelsolin and severin), these proteins do not sever actin filaments.</text>
</comment>
<feature type="compositionally biased region" description="Polar residues" evidence="3">
    <location>
        <begin position="24"/>
        <end position="36"/>
    </location>
</feature>
<dbReference type="PANTHER" id="PTHR10653">
    <property type="entry name" value="F-ACTIN-CAPPING PROTEIN SUBUNIT ALPHA"/>
    <property type="match status" value="1"/>
</dbReference>
<name>B0WVY1_CULQU</name>
<dbReference type="Gene3D" id="3.30.1140.60">
    <property type="entry name" value="F-actin capping protein, alpha subunit"/>
    <property type="match status" value="1"/>
</dbReference>
<dbReference type="Proteomes" id="UP000002320">
    <property type="component" value="Unassembled WGS sequence"/>
</dbReference>
<dbReference type="EMBL" id="DS232134">
    <property type="protein sequence ID" value="EDS35813.1"/>
    <property type="molecule type" value="Genomic_DNA"/>
</dbReference>
<proteinExistence type="inferred from homology"/>
<dbReference type="GO" id="GO:0051016">
    <property type="term" value="P:barbed-end actin filament capping"/>
    <property type="evidence" value="ECO:0007669"/>
    <property type="project" value="UniProtKB-UniRule"/>
</dbReference>
<evidence type="ECO:0000313" key="4">
    <source>
        <dbReference type="EMBL" id="EDS35813.1"/>
    </source>
</evidence>
<dbReference type="InParanoid" id="B0WVY1"/>
<gene>
    <name evidence="5" type="primary">6043973</name>
    <name evidence="4" type="ORF">CpipJ_CPIJ011271</name>
</gene>
<organism>
    <name type="scientific">Culex quinquefasciatus</name>
    <name type="common">Southern house mosquito</name>
    <name type="synonym">Culex pungens</name>
    <dbReference type="NCBI Taxonomy" id="7176"/>
    <lineage>
        <taxon>Eukaryota</taxon>
        <taxon>Metazoa</taxon>
        <taxon>Ecdysozoa</taxon>
        <taxon>Arthropoda</taxon>
        <taxon>Hexapoda</taxon>
        <taxon>Insecta</taxon>
        <taxon>Pterygota</taxon>
        <taxon>Neoptera</taxon>
        <taxon>Endopterygota</taxon>
        <taxon>Diptera</taxon>
        <taxon>Nematocera</taxon>
        <taxon>Culicoidea</taxon>
        <taxon>Culicidae</taxon>
        <taxon>Culicinae</taxon>
        <taxon>Culicini</taxon>
        <taxon>Culex</taxon>
        <taxon>Culex</taxon>
    </lineage>
</organism>
<accession>B0WVY1</accession>
<dbReference type="EnsemblMetazoa" id="CPIJ011271-RA">
    <property type="protein sequence ID" value="CPIJ011271-PA"/>
    <property type="gene ID" value="CPIJ011271"/>
</dbReference>
<reference evidence="5" key="2">
    <citation type="submission" date="2021-02" db="UniProtKB">
        <authorList>
            <consortium name="EnsemblMetazoa"/>
        </authorList>
    </citation>
    <scope>IDENTIFICATION</scope>
    <source>
        <strain evidence="5">JHB</strain>
    </source>
</reference>
<sequence>MCMSNWYHCQSPPHRSTGRRSGSKSELPSTTLTEVSASKKGGEAKNDTRILCKCQKGRGWLSEQNRGQQQQQHPKKMADVDDVISDQEKIRIVNDFILHAPPGEFNEVFNDVRELLNDDRLLKDGASAACSQYNKDQLTPVILEGSELAVLVTEFNDLVKIPSVGAAVADWLRCSLCKRMVLGSIPICSQRESIGNINLETLNMNEKSKSLESGFDPSSLGLAVGGVGASLLDGRDDDSYKCPIVTGSRALWLIVISSRFYVTTSSTVQKSVEIFASHFTIVTGFSA</sequence>
<evidence type="ECO:0000313" key="6">
    <source>
        <dbReference type="Proteomes" id="UP000002320"/>
    </source>
</evidence>
<dbReference type="STRING" id="7176.B0WVY1"/>
<reference evidence="4" key="1">
    <citation type="submission" date="2007-03" db="EMBL/GenBank/DDBJ databases">
        <title>Annotation of Culex pipiens quinquefasciatus.</title>
        <authorList>
            <consortium name="The Broad Institute Genome Sequencing Platform"/>
            <person name="Atkinson P.W."/>
            <person name="Hemingway J."/>
            <person name="Christensen B.M."/>
            <person name="Higgs S."/>
            <person name="Kodira C."/>
            <person name="Hannick L."/>
            <person name="Megy K."/>
            <person name="O'Leary S."/>
            <person name="Pearson M."/>
            <person name="Haas B.J."/>
            <person name="Mauceli E."/>
            <person name="Wortman J.R."/>
            <person name="Lee N.H."/>
            <person name="Guigo R."/>
            <person name="Stanke M."/>
            <person name="Alvarado L."/>
            <person name="Amedeo P."/>
            <person name="Antoine C.H."/>
            <person name="Arensburger P."/>
            <person name="Bidwell S.L."/>
            <person name="Crawford M."/>
            <person name="Camaro F."/>
            <person name="Devon K."/>
            <person name="Engels R."/>
            <person name="Hammond M."/>
            <person name="Howarth C."/>
            <person name="Koehrsen M."/>
            <person name="Lawson D."/>
            <person name="Montgomery P."/>
            <person name="Nene V."/>
            <person name="Nusbaum C."/>
            <person name="Puiu D."/>
            <person name="Romero-Severson J."/>
            <person name="Severson D.W."/>
            <person name="Shumway M."/>
            <person name="Sisk P."/>
            <person name="Stolte C."/>
            <person name="Zeng Q."/>
            <person name="Eisenstadt E."/>
            <person name="Fraser-Liggett C."/>
            <person name="Strausberg R."/>
            <person name="Galagan J."/>
            <person name="Birren B."/>
            <person name="Collins F.H."/>
        </authorList>
    </citation>
    <scope>NUCLEOTIDE SEQUENCE [LARGE SCALE GENOMIC DNA]</scope>
    <source>
        <strain evidence="4">JHB</strain>
    </source>
</reference>
<dbReference type="VEuPathDB" id="VectorBase:CQUJHB006101"/>
<dbReference type="InterPro" id="IPR037282">
    <property type="entry name" value="CapZ_alpha/beta"/>
</dbReference>
<feature type="region of interest" description="Disordered" evidence="3">
    <location>
        <begin position="1"/>
        <end position="42"/>
    </location>
</feature>
<dbReference type="InterPro" id="IPR042489">
    <property type="entry name" value="CapZ_alpha_1"/>
</dbReference>
<evidence type="ECO:0000313" key="5">
    <source>
        <dbReference type="EnsemblMetazoa" id="CPIJ011271-PA"/>
    </source>
</evidence>
<dbReference type="KEGG" id="cqu:CpipJ_CPIJ011271"/>
<dbReference type="VEuPathDB" id="VectorBase:CPIJ011271"/>
<keyword evidence="6" id="KW-1185">Reference proteome</keyword>
<comment type="subunit">
    <text evidence="2">Heterodimer of an alpha and a beta subunit.</text>
</comment>
<protein>
    <recommendedName>
        <fullName evidence="2">F-actin-capping protein subunit alpha</fullName>
    </recommendedName>
</protein>
<dbReference type="PANTHER" id="PTHR10653:SF0">
    <property type="entry name" value="F-ACTIN-CAPPING PROTEIN SUBUNIT ALPHA"/>
    <property type="match status" value="1"/>
</dbReference>
<dbReference type="GO" id="GO:0030863">
    <property type="term" value="C:cortical cytoskeleton"/>
    <property type="evidence" value="ECO:0007669"/>
    <property type="project" value="TreeGrafter"/>
</dbReference>
<dbReference type="OrthoDB" id="340550at2759"/>
<keyword evidence="2" id="KW-0009">Actin-binding</keyword>
<dbReference type="AlphaFoldDB" id="B0WVY1"/>
<comment type="similarity">
    <text evidence="2">Belongs to the F-actin-capping protein alpha subunit family.</text>
</comment>
<evidence type="ECO:0000256" key="1">
    <source>
        <dbReference type="ARBA" id="ARBA00022467"/>
    </source>
</evidence>
<dbReference type="HOGENOM" id="CLU_970619_0_0_1"/>
<evidence type="ECO:0000256" key="3">
    <source>
        <dbReference type="SAM" id="MobiDB-lite"/>
    </source>
</evidence>
<dbReference type="GO" id="GO:0030036">
    <property type="term" value="P:actin cytoskeleton organization"/>
    <property type="evidence" value="ECO:0007669"/>
    <property type="project" value="TreeGrafter"/>
</dbReference>
<evidence type="ECO:0000256" key="2">
    <source>
        <dbReference type="RuleBase" id="RU365077"/>
    </source>
</evidence>
<dbReference type="eggNOG" id="KOG0836">
    <property type="taxonomic scope" value="Eukaryota"/>
</dbReference>